<dbReference type="RefSeq" id="WP_252579943.1">
    <property type="nucleotide sequence ID" value="NZ_CP071527.1"/>
</dbReference>
<evidence type="ECO:0008006" key="3">
    <source>
        <dbReference type="Google" id="ProtNLM"/>
    </source>
</evidence>
<reference evidence="1" key="1">
    <citation type="submission" date="2021-03" db="EMBL/GenBank/DDBJ databases">
        <title>Legionella lytica PCM 2298.</title>
        <authorList>
            <person name="Koper P."/>
        </authorList>
    </citation>
    <scope>NUCLEOTIDE SEQUENCE</scope>
    <source>
        <strain evidence="1">PCM 2298</strain>
    </source>
</reference>
<protein>
    <recommendedName>
        <fullName evidence="3">Peptidase C80 domain-containing protein</fullName>
    </recommendedName>
</protein>
<organism evidence="1 2">
    <name type="scientific">Legionella lytica</name>
    <dbReference type="NCBI Taxonomy" id="96232"/>
    <lineage>
        <taxon>Bacteria</taxon>
        <taxon>Pseudomonadati</taxon>
        <taxon>Pseudomonadota</taxon>
        <taxon>Gammaproteobacteria</taxon>
        <taxon>Legionellales</taxon>
        <taxon>Legionellaceae</taxon>
        <taxon>Legionella</taxon>
    </lineage>
</organism>
<sequence length="320" mass="36793">MKRRVWVIRVGDHWFLRHVRDLYETLTSTYSSSDQPRGILSVFPKEMPSPFWFRKQQKGVDNLACYLKDRESERSFSEILNEDTDLKIYIAGHCSKGSSTLQSLETDIKLIFDVQVQTIARQLHELFLKTQVNPTVAKPIKISLISCYAATPGDGKDSFAVQLLEQLHRLGHEHILVKAREEAVSAPIFGKKYTSGKKEHFYLDTATIYQVEKKNDLHNLVLKTLKSCHSKTKVSSKRAYLESCLEEIEKIGYPSKEEQITALKTIIAKASSNAEVQQYQYGTGWFMRLFNLQSNTAKTLKHLENELNDRADLYSEIKKL</sequence>
<dbReference type="EMBL" id="CP071527">
    <property type="protein sequence ID" value="USQ13638.1"/>
    <property type="molecule type" value="Genomic_DNA"/>
</dbReference>
<dbReference type="InterPro" id="IPR038383">
    <property type="entry name" value="CPD_dom_sf"/>
</dbReference>
<proteinExistence type="predicted"/>
<dbReference type="Proteomes" id="UP001057474">
    <property type="component" value="Chromosome"/>
</dbReference>
<keyword evidence="2" id="KW-1185">Reference proteome</keyword>
<evidence type="ECO:0000313" key="2">
    <source>
        <dbReference type="Proteomes" id="UP001057474"/>
    </source>
</evidence>
<gene>
    <name evidence="1" type="ORF">J2N86_13305</name>
</gene>
<name>A0ABY4Y7N5_9GAMM</name>
<dbReference type="Gene3D" id="3.40.50.11050">
    <property type="match status" value="1"/>
</dbReference>
<accession>A0ABY4Y7N5</accession>
<evidence type="ECO:0000313" key="1">
    <source>
        <dbReference type="EMBL" id="USQ13638.1"/>
    </source>
</evidence>